<dbReference type="PANTHER" id="PTHR23054">
    <property type="entry name" value="TERNARY COMPLEX FACTOR MIP1, LEUCINE-ZIPPER-RELATED"/>
    <property type="match status" value="1"/>
</dbReference>
<evidence type="ECO:0000313" key="5">
    <source>
        <dbReference type="Proteomes" id="UP001153076"/>
    </source>
</evidence>
<feature type="region of interest" description="Disordered" evidence="1">
    <location>
        <begin position="365"/>
        <end position="393"/>
    </location>
</feature>
<dbReference type="InterPro" id="IPR006869">
    <property type="entry name" value="DUF547"/>
</dbReference>
<dbReference type="Pfam" id="PF14389">
    <property type="entry name" value="Lzipper-MIP1"/>
    <property type="match status" value="1"/>
</dbReference>
<feature type="region of interest" description="Disordered" evidence="1">
    <location>
        <begin position="237"/>
        <end position="256"/>
    </location>
</feature>
<dbReference type="PANTHER" id="PTHR23054:SF26">
    <property type="entry name" value="ELECTRON TRANSPORTER"/>
    <property type="match status" value="1"/>
</dbReference>
<gene>
    <name evidence="4" type="ORF">Cgig2_005249</name>
</gene>
<proteinExistence type="predicted"/>
<reference evidence="4" key="1">
    <citation type="submission" date="2022-04" db="EMBL/GenBank/DDBJ databases">
        <title>Carnegiea gigantea Genome sequencing and assembly v2.</title>
        <authorList>
            <person name="Copetti D."/>
            <person name="Sanderson M.J."/>
            <person name="Burquez A."/>
            <person name="Wojciechowski M.F."/>
        </authorList>
    </citation>
    <scope>NUCLEOTIDE SEQUENCE</scope>
    <source>
        <strain evidence="4">SGP5-SGP5p</strain>
        <tissue evidence="4">Aerial part</tissue>
    </source>
</reference>
<accession>A0A9Q1K3W1</accession>
<name>A0A9Q1K3W1_9CARY</name>
<feature type="domain" description="Ternary complex factor MIP1 leucine-zipper" evidence="3">
    <location>
        <begin position="152"/>
        <end position="232"/>
    </location>
</feature>
<dbReference type="OrthoDB" id="418495at2759"/>
<protein>
    <recommendedName>
        <fullName evidence="6">DUF547 domain-containing protein</fullName>
    </recommendedName>
</protein>
<keyword evidence="5" id="KW-1185">Reference proteome</keyword>
<evidence type="ECO:0000313" key="4">
    <source>
        <dbReference type="EMBL" id="KAJ8436325.1"/>
    </source>
</evidence>
<evidence type="ECO:0000256" key="1">
    <source>
        <dbReference type="SAM" id="MobiDB-lite"/>
    </source>
</evidence>
<evidence type="ECO:0008006" key="6">
    <source>
        <dbReference type="Google" id="ProtNLM"/>
    </source>
</evidence>
<dbReference type="AlphaFoldDB" id="A0A9Q1K3W1"/>
<feature type="domain" description="DUF547" evidence="2">
    <location>
        <begin position="433"/>
        <end position="614"/>
    </location>
</feature>
<feature type="compositionally biased region" description="Low complexity" evidence="1">
    <location>
        <begin position="368"/>
        <end position="378"/>
    </location>
</feature>
<comment type="caution">
    <text evidence="4">The sequence shown here is derived from an EMBL/GenBank/DDBJ whole genome shotgun (WGS) entry which is preliminary data.</text>
</comment>
<evidence type="ECO:0000259" key="3">
    <source>
        <dbReference type="Pfam" id="PF14389"/>
    </source>
</evidence>
<dbReference type="Pfam" id="PF04784">
    <property type="entry name" value="DUF547"/>
    <property type="match status" value="1"/>
</dbReference>
<organism evidence="4 5">
    <name type="scientific">Carnegiea gigantea</name>
    <dbReference type="NCBI Taxonomy" id="171969"/>
    <lineage>
        <taxon>Eukaryota</taxon>
        <taxon>Viridiplantae</taxon>
        <taxon>Streptophyta</taxon>
        <taxon>Embryophyta</taxon>
        <taxon>Tracheophyta</taxon>
        <taxon>Spermatophyta</taxon>
        <taxon>Magnoliopsida</taxon>
        <taxon>eudicotyledons</taxon>
        <taxon>Gunneridae</taxon>
        <taxon>Pentapetalae</taxon>
        <taxon>Caryophyllales</taxon>
        <taxon>Cactineae</taxon>
        <taxon>Cactaceae</taxon>
        <taxon>Cactoideae</taxon>
        <taxon>Echinocereeae</taxon>
        <taxon>Carnegiea</taxon>
    </lineage>
</organism>
<dbReference type="EMBL" id="JAKOGI010000350">
    <property type="protein sequence ID" value="KAJ8436325.1"/>
    <property type="molecule type" value="Genomic_DNA"/>
</dbReference>
<dbReference type="InterPro" id="IPR025757">
    <property type="entry name" value="MIP1_Leuzipper"/>
</dbReference>
<feature type="compositionally biased region" description="Low complexity" evidence="1">
    <location>
        <begin position="141"/>
        <end position="156"/>
    </location>
</feature>
<evidence type="ECO:0000259" key="2">
    <source>
        <dbReference type="Pfam" id="PF04784"/>
    </source>
</evidence>
<feature type="region of interest" description="Disordered" evidence="1">
    <location>
        <begin position="132"/>
        <end position="156"/>
    </location>
</feature>
<sequence length="692" mass="77897">MPTSFNALNAADLTPFNSIQFNSIPFVSLLFSLLTHAHPFALQIRVREKPRKELRERLLFSLQILMGGLSVVGEEEGIIGKRENGVPAHHRRSRSASDRNIDIFGVKVPRSIECHHNSSSVRSQLLDSPISARTYGSQTPSNGQSVASSTSSSNHRASLEKDIQLLQFRLQQEKSMRAMLEKAIGRASSTLSPGHRHFASQTKELIAEIELLEEEVANREQHVLALYRSIFEHCVSRPPSEQNSGVSSPAHMRNRARKHPSIISSAFCSSKTFPLRVLSSKSNSGKKDSKPKHSSMCMAKVDVQHERSFSNLSKVHGKSPTREKSSVVQTLRGHLHQCPNKLSEEMVRCMAAVYCWLYSTESTKENSESNQSSSPLKSHANLPRRIPSAESHSSKSMVEICSMPTDKNRFSRASYAISSYRALVEQLERVDVSQMEAKAQIAFWINIYNSLIMHAYLAYGVPHSPLRRLALFHKVDPSMEDAVTAASTDKDGSSWDGRWYKYNIYFRLEYWVGSVPNAAYNISGLVVSANAIENAIFCFHTPRIGGWIEAILSTAYRKKSGEERQLISSKFGLPNSQSLVCFALCSGAFSDPVLKVYTPSNIRDEVERAKREFLHTNIVVKKSKKVFLPRLLERFAKESSIGSDELLTWVCDNVDRKLQDSIHRCIDSKNVKKASQIIEWLPYSSKFRYVQK</sequence>
<dbReference type="Proteomes" id="UP001153076">
    <property type="component" value="Unassembled WGS sequence"/>
</dbReference>